<name>A0A431VTE5_9GAMM</name>
<dbReference type="EMBL" id="RXNV01000021">
    <property type="protein sequence ID" value="RTR26441.1"/>
    <property type="molecule type" value="Genomic_DNA"/>
</dbReference>
<gene>
    <name evidence="1" type="ORF">EKG39_21780</name>
</gene>
<proteinExistence type="predicted"/>
<dbReference type="GO" id="GO:0005829">
    <property type="term" value="C:cytosol"/>
    <property type="evidence" value="ECO:0007669"/>
    <property type="project" value="TreeGrafter"/>
</dbReference>
<dbReference type="InterPro" id="IPR029068">
    <property type="entry name" value="Glyas_Bleomycin-R_OHBP_Dase"/>
</dbReference>
<dbReference type="AlphaFoldDB" id="A0A431VTE5"/>
<dbReference type="SUPFAM" id="SSF54593">
    <property type="entry name" value="Glyoxalase/Bleomycin resistance protein/Dihydroxybiphenyl dioxygenase"/>
    <property type="match status" value="1"/>
</dbReference>
<protein>
    <submittedName>
        <fullName evidence="1">VOC family protein</fullName>
    </submittedName>
</protein>
<organism evidence="1 2">
    <name type="scientific">Shewanella atlantica</name>
    <dbReference type="NCBI Taxonomy" id="271099"/>
    <lineage>
        <taxon>Bacteria</taxon>
        <taxon>Pseudomonadati</taxon>
        <taxon>Pseudomonadota</taxon>
        <taxon>Gammaproteobacteria</taxon>
        <taxon>Alteromonadales</taxon>
        <taxon>Shewanellaceae</taxon>
        <taxon>Shewanella</taxon>
    </lineage>
</organism>
<comment type="caution">
    <text evidence="1">The sequence shown here is derived from an EMBL/GenBank/DDBJ whole genome shotgun (WGS) entry which is preliminary data.</text>
</comment>
<reference evidence="1 2" key="1">
    <citation type="submission" date="2018-12" db="EMBL/GenBank/DDBJ databases">
        <authorList>
            <person name="Yu L."/>
        </authorList>
    </citation>
    <scope>NUCLEOTIDE SEQUENCE [LARGE SCALE GENOMIC DNA]</scope>
    <source>
        <strain evidence="1 2">HAW-EB5</strain>
    </source>
</reference>
<dbReference type="Gene3D" id="3.10.180.10">
    <property type="entry name" value="2,3-Dihydroxybiphenyl 1,2-Dioxygenase, domain 1"/>
    <property type="match status" value="1"/>
</dbReference>
<accession>A0A431VTE5</accession>
<dbReference type="InterPro" id="IPR010393">
    <property type="entry name" value="DUF991_YecM-like"/>
</dbReference>
<dbReference type="NCBIfam" id="NF008683">
    <property type="entry name" value="PRK11700.1-6"/>
    <property type="match status" value="1"/>
</dbReference>
<dbReference type="RefSeq" id="WP_126508093.1">
    <property type="nucleotide sequence ID" value="NZ_RXNV01000021.1"/>
</dbReference>
<evidence type="ECO:0000313" key="1">
    <source>
        <dbReference type="EMBL" id="RTR26441.1"/>
    </source>
</evidence>
<dbReference type="PANTHER" id="PTHR37519:SF1">
    <property type="entry name" value="DIHYDROXYBIPHENYL DIOXYGENASE DOMAIN-CONTAINING PROTEIN"/>
    <property type="match status" value="1"/>
</dbReference>
<evidence type="ECO:0000313" key="2">
    <source>
        <dbReference type="Proteomes" id="UP000282060"/>
    </source>
</evidence>
<dbReference type="OrthoDB" id="5689462at2"/>
<dbReference type="PANTHER" id="PTHR37519">
    <property type="match status" value="1"/>
</dbReference>
<keyword evidence="2" id="KW-1185">Reference proteome</keyword>
<sequence length="190" mass="21237">MTSPISYRNLVDAWPNFSDSITDFISELGLTQLQLACDHVALRVNDTESAKRLSQDFERVGNVISNNIINGRPILIFELNAPLIIGDMSIDCVELPYPGEKAYPVEGWEHIELVLPCQVKNCDELRDELFKIAPQLESVITNNTDIKVKMSSPQGEHERLANPTIAFKKSNICIKVHPHGIKDVIASEQA</sequence>
<dbReference type="Proteomes" id="UP000282060">
    <property type="component" value="Unassembled WGS sequence"/>
</dbReference>
<dbReference type="Pfam" id="PF06185">
    <property type="entry name" value="YecM"/>
    <property type="match status" value="1"/>
</dbReference>